<sequence length="265" mass="26162">MDDTITGLFGLSGRVAFVTGAGSGLGRVIAETLAGAGAHVVVADLDGAAAEVSADGLRQRGLSAEALALDVSETGACDDAVGGILKAHGRLDIAFANAGISGGPGPGVSEGMLAAISRERWASVLDVNLTGVAETLRAVAEPMKAQGRGRIVAVASASGMRSDPMVSYAYAAAKAGVINLVRQAAAELAPHNVMANVLAPGPFLTSIGKGRLHDPTVAACFAETTMAGRVAAPNEIAGAALLLASDASSFMAGSILAVDGGASAW</sequence>
<reference evidence="3 4" key="1">
    <citation type="submission" date="2013-04" db="EMBL/GenBank/DDBJ databases">
        <title>Oceanicola sp. 22II1-22F33 Genome Sequencing.</title>
        <authorList>
            <person name="Lai Q."/>
            <person name="Li G."/>
            <person name="Shao Z."/>
        </authorList>
    </citation>
    <scope>NUCLEOTIDE SEQUENCE [LARGE SCALE GENOMIC DNA]</scope>
    <source>
        <strain evidence="3 4">22II1-22F33</strain>
    </source>
</reference>
<dbReference type="PANTHER" id="PTHR43008:SF4">
    <property type="entry name" value="CHAIN DEHYDROGENASE, PUTATIVE (AFU_ORTHOLOGUE AFUA_4G08710)-RELATED"/>
    <property type="match status" value="1"/>
</dbReference>
<dbReference type="FunFam" id="3.40.50.720:FF:000084">
    <property type="entry name" value="Short-chain dehydrogenase reductase"/>
    <property type="match status" value="1"/>
</dbReference>
<dbReference type="SUPFAM" id="SSF51735">
    <property type="entry name" value="NAD(P)-binding Rossmann-fold domains"/>
    <property type="match status" value="1"/>
</dbReference>
<dbReference type="InterPro" id="IPR036291">
    <property type="entry name" value="NAD(P)-bd_dom_sf"/>
</dbReference>
<dbReference type="PANTHER" id="PTHR43008">
    <property type="entry name" value="BENZIL REDUCTASE"/>
    <property type="match status" value="1"/>
</dbReference>
<protein>
    <submittedName>
        <fullName evidence="3">Short-chain dehydrogenase</fullName>
    </submittedName>
</protein>
<keyword evidence="4" id="KW-1185">Reference proteome</keyword>
<dbReference type="PROSITE" id="PS00061">
    <property type="entry name" value="ADH_SHORT"/>
    <property type="match status" value="1"/>
</dbReference>
<dbReference type="InterPro" id="IPR020904">
    <property type="entry name" value="Sc_DH/Rdtase_CS"/>
</dbReference>
<accession>A0A225NBX2</accession>
<dbReference type="Proteomes" id="UP000215377">
    <property type="component" value="Unassembled WGS sequence"/>
</dbReference>
<proteinExistence type="inferred from homology"/>
<dbReference type="Pfam" id="PF13561">
    <property type="entry name" value="adh_short_C2"/>
    <property type="match status" value="1"/>
</dbReference>
<evidence type="ECO:0000256" key="2">
    <source>
        <dbReference type="ARBA" id="ARBA00023002"/>
    </source>
</evidence>
<dbReference type="PRINTS" id="PR00081">
    <property type="entry name" value="GDHRDH"/>
</dbReference>
<dbReference type="PRINTS" id="PR00080">
    <property type="entry name" value="SDRFAMILY"/>
</dbReference>
<keyword evidence="2" id="KW-0560">Oxidoreductase</keyword>
<gene>
    <name evidence="3" type="ORF">ATO3_24500</name>
</gene>
<dbReference type="RefSeq" id="WP_233152305.1">
    <property type="nucleotide sequence ID" value="NZ_AQQR01000022.1"/>
</dbReference>
<comment type="similarity">
    <text evidence="1">Belongs to the short-chain dehydrogenases/reductases (SDR) family.</text>
</comment>
<evidence type="ECO:0000256" key="1">
    <source>
        <dbReference type="ARBA" id="ARBA00006484"/>
    </source>
</evidence>
<organism evidence="3 4">
    <name type="scientific">Marinibacterium profundimaris</name>
    <dbReference type="NCBI Taxonomy" id="1679460"/>
    <lineage>
        <taxon>Bacteria</taxon>
        <taxon>Pseudomonadati</taxon>
        <taxon>Pseudomonadota</taxon>
        <taxon>Alphaproteobacteria</taxon>
        <taxon>Rhodobacterales</taxon>
        <taxon>Paracoccaceae</taxon>
        <taxon>Marinibacterium</taxon>
    </lineage>
</organism>
<comment type="caution">
    <text evidence="3">The sequence shown here is derived from an EMBL/GenBank/DDBJ whole genome shotgun (WGS) entry which is preliminary data.</text>
</comment>
<dbReference type="GO" id="GO:0050664">
    <property type="term" value="F:oxidoreductase activity, acting on NAD(P)H, oxygen as acceptor"/>
    <property type="evidence" value="ECO:0007669"/>
    <property type="project" value="TreeGrafter"/>
</dbReference>
<name>A0A225NBX2_9RHOB</name>
<dbReference type="Gene3D" id="3.40.50.720">
    <property type="entry name" value="NAD(P)-binding Rossmann-like Domain"/>
    <property type="match status" value="1"/>
</dbReference>
<evidence type="ECO:0000313" key="3">
    <source>
        <dbReference type="EMBL" id="OWU68343.1"/>
    </source>
</evidence>
<dbReference type="EMBL" id="AQQR01000022">
    <property type="protein sequence ID" value="OWU68343.1"/>
    <property type="molecule type" value="Genomic_DNA"/>
</dbReference>
<evidence type="ECO:0000313" key="4">
    <source>
        <dbReference type="Proteomes" id="UP000215377"/>
    </source>
</evidence>
<dbReference type="InterPro" id="IPR002347">
    <property type="entry name" value="SDR_fam"/>
</dbReference>
<dbReference type="AlphaFoldDB" id="A0A225NBX2"/>